<gene>
    <name evidence="1" type="ORF">ENM60_04475</name>
</gene>
<protein>
    <submittedName>
        <fullName evidence="1">Uncharacterized protein</fullName>
    </submittedName>
</protein>
<organism evidence="1">
    <name type="scientific">Thermogladius calderae</name>
    <dbReference type="NCBI Taxonomy" id="1200300"/>
    <lineage>
        <taxon>Archaea</taxon>
        <taxon>Thermoproteota</taxon>
        <taxon>Thermoprotei</taxon>
        <taxon>Desulfurococcales</taxon>
        <taxon>Desulfurococcaceae</taxon>
        <taxon>Thermogladius</taxon>
    </lineage>
</organism>
<accession>A0A7J3XZ74</accession>
<name>A0A7J3XZ74_9CREN</name>
<comment type="caution">
    <text evidence="1">The sequence shown here is derived from an EMBL/GenBank/DDBJ whole genome shotgun (WGS) entry which is preliminary data.</text>
</comment>
<evidence type="ECO:0000313" key="1">
    <source>
        <dbReference type="EMBL" id="HHP68024.1"/>
    </source>
</evidence>
<sequence length="174" mass="19762">MSTLIEVDDRRLNATQVSIRSRGDFTIEVSPGAFKLTGLISDEPKIIDEGDVVTVLSEDIPVNTRMEREDFIVEENVLYGYSRPVVLSINVNRDVTVRLNYKYTYKSPAAKIKIDNSLVYFNAITSPFFSAWLYINEGALYIERDLTTLLITTSSKPERRQVISQQEGFQPSLT</sequence>
<dbReference type="AlphaFoldDB" id="A0A7J3XZ74"/>
<proteinExistence type="predicted"/>
<reference evidence="1" key="1">
    <citation type="journal article" date="2020" name="mSystems">
        <title>Genome- and Community-Level Interaction Insights into Carbon Utilization and Element Cycling Functions of Hydrothermarchaeota in Hydrothermal Sediment.</title>
        <authorList>
            <person name="Zhou Z."/>
            <person name="Liu Y."/>
            <person name="Xu W."/>
            <person name="Pan J."/>
            <person name="Luo Z.H."/>
            <person name="Li M."/>
        </authorList>
    </citation>
    <scope>NUCLEOTIDE SEQUENCE [LARGE SCALE GENOMIC DNA]</scope>
    <source>
        <strain evidence="1">SpSt-110</strain>
    </source>
</reference>
<dbReference type="EMBL" id="DRYK01000056">
    <property type="protein sequence ID" value="HHP68024.1"/>
    <property type="molecule type" value="Genomic_DNA"/>
</dbReference>